<dbReference type="InterPro" id="IPR003658">
    <property type="entry name" value="Anti-sigma_ant"/>
</dbReference>
<dbReference type="NCBIfam" id="TIGR00377">
    <property type="entry name" value="ant_ant_sig"/>
    <property type="match status" value="1"/>
</dbReference>
<evidence type="ECO:0000256" key="1">
    <source>
        <dbReference type="ARBA" id="ARBA00009013"/>
    </source>
</evidence>
<dbReference type="Pfam" id="PF01740">
    <property type="entry name" value="STAS"/>
    <property type="match status" value="1"/>
</dbReference>
<dbReference type="Proteomes" id="UP001160499">
    <property type="component" value="Unassembled WGS sequence"/>
</dbReference>
<dbReference type="SUPFAM" id="SSF52091">
    <property type="entry name" value="SpoIIaa-like"/>
    <property type="match status" value="1"/>
</dbReference>
<dbReference type="PANTHER" id="PTHR33495:SF2">
    <property type="entry name" value="ANTI-SIGMA FACTOR ANTAGONIST TM_1081-RELATED"/>
    <property type="match status" value="1"/>
</dbReference>
<feature type="domain" description="STAS" evidence="3">
    <location>
        <begin position="25"/>
        <end position="134"/>
    </location>
</feature>
<dbReference type="EMBL" id="JARXVH010000003">
    <property type="protein sequence ID" value="MDH6214717.1"/>
    <property type="molecule type" value="Genomic_DNA"/>
</dbReference>
<evidence type="ECO:0000256" key="2">
    <source>
        <dbReference type="RuleBase" id="RU003749"/>
    </source>
</evidence>
<gene>
    <name evidence="4" type="ORF">M2283_002000</name>
</gene>
<accession>A0ABT6LEI0</accession>
<dbReference type="CDD" id="cd07043">
    <property type="entry name" value="STAS_anti-anti-sigma_factors"/>
    <property type="match status" value="1"/>
</dbReference>
<protein>
    <recommendedName>
        <fullName evidence="2">Anti-sigma factor antagonist</fullName>
    </recommendedName>
</protein>
<dbReference type="InterPro" id="IPR002645">
    <property type="entry name" value="STAS_dom"/>
</dbReference>
<dbReference type="PANTHER" id="PTHR33495">
    <property type="entry name" value="ANTI-SIGMA FACTOR ANTAGONIST TM_1081-RELATED-RELATED"/>
    <property type="match status" value="1"/>
</dbReference>
<dbReference type="InterPro" id="IPR036513">
    <property type="entry name" value="STAS_dom_sf"/>
</dbReference>
<organism evidence="4 5">
    <name type="scientific">Streptomyces pseudovenezuelae</name>
    <dbReference type="NCBI Taxonomy" id="67350"/>
    <lineage>
        <taxon>Bacteria</taxon>
        <taxon>Bacillati</taxon>
        <taxon>Actinomycetota</taxon>
        <taxon>Actinomycetes</taxon>
        <taxon>Kitasatosporales</taxon>
        <taxon>Streptomycetaceae</taxon>
        <taxon>Streptomyces</taxon>
        <taxon>Streptomyces aurantiacus group</taxon>
    </lineage>
</organism>
<proteinExistence type="inferred from homology"/>
<name>A0ABT6LEI0_9ACTN</name>
<comment type="similarity">
    <text evidence="1 2">Belongs to the anti-sigma-factor antagonist family.</text>
</comment>
<dbReference type="Gene3D" id="3.30.750.24">
    <property type="entry name" value="STAS domain"/>
    <property type="match status" value="1"/>
</dbReference>
<keyword evidence="5" id="KW-1185">Reference proteome</keyword>
<dbReference type="PROSITE" id="PS50801">
    <property type="entry name" value="STAS"/>
    <property type="match status" value="1"/>
</dbReference>
<comment type="caution">
    <text evidence="4">The sequence shown here is derived from an EMBL/GenBank/DDBJ whole genome shotgun (WGS) entry which is preliminary data.</text>
</comment>
<evidence type="ECO:0000313" key="5">
    <source>
        <dbReference type="Proteomes" id="UP001160499"/>
    </source>
</evidence>
<evidence type="ECO:0000259" key="3">
    <source>
        <dbReference type="PROSITE" id="PS50801"/>
    </source>
</evidence>
<reference evidence="4 5" key="1">
    <citation type="submission" date="2023-04" db="EMBL/GenBank/DDBJ databases">
        <title>Forest soil microbial communities from Buena Vista Peninsula, Colon Province, Panama.</title>
        <authorList>
            <person name="Bouskill N."/>
        </authorList>
    </citation>
    <scope>NUCLEOTIDE SEQUENCE [LARGE SCALE GENOMIC DNA]</scope>
    <source>
        <strain evidence="4 5">GGS1</strain>
    </source>
</reference>
<evidence type="ECO:0000313" key="4">
    <source>
        <dbReference type="EMBL" id="MDH6214717.1"/>
    </source>
</evidence>
<sequence>MPREPAASAVTAVTVVPAVPPASDQQIRVYETAGRTVVQLLGEIDIAVVLRITAAMDAATGRPHADVVIDLGPVDFLDCSGLGLLCRARRRVEERGGRLTLACPHPTIRRMLRIVDLSRIFALTATLDEALRARRAGSGRSPG</sequence>